<evidence type="ECO:0000256" key="1">
    <source>
        <dbReference type="SAM" id="MobiDB-lite"/>
    </source>
</evidence>
<organism evidence="2 3">
    <name type="scientific">Nostocoides jenkinsii Ben 74</name>
    <dbReference type="NCBI Taxonomy" id="1193518"/>
    <lineage>
        <taxon>Bacteria</taxon>
        <taxon>Bacillati</taxon>
        <taxon>Actinomycetota</taxon>
        <taxon>Actinomycetes</taxon>
        <taxon>Micrococcales</taxon>
        <taxon>Intrasporangiaceae</taxon>
        <taxon>Nostocoides</taxon>
    </lineage>
</organism>
<comment type="caution">
    <text evidence="2">The sequence shown here is derived from an EMBL/GenBank/DDBJ whole genome shotgun (WGS) entry which is preliminary data.</text>
</comment>
<gene>
    <name evidence="2" type="ORF">BN13_1250019</name>
</gene>
<accession>A0A077MAV1</accession>
<sequence>MRGVVFSRVIPIADVAAVQGGYGGLGIWWGDGRFTEASTIGEQNNVEWLPGGDSRRYSMRDLIFETRDAYLLEHGLEARPDPHHELEGQRREFQERGWVEHNPPLLPKTDRDDKRP</sequence>
<dbReference type="OrthoDB" id="9938737at2"/>
<dbReference type="EMBL" id="CAJC01000030">
    <property type="protein sequence ID" value="CCI51828.1"/>
    <property type="molecule type" value="Genomic_DNA"/>
</dbReference>
<evidence type="ECO:0000313" key="3">
    <source>
        <dbReference type="Proteomes" id="UP000035720"/>
    </source>
</evidence>
<dbReference type="AlphaFoldDB" id="A0A077MAV1"/>
<name>A0A077MAV1_9MICO</name>
<keyword evidence="3" id="KW-1185">Reference proteome</keyword>
<feature type="region of interest" description="Disordered" evidence="1">
    <location>
        <begin position="79"/>
        <end position="116"/>
    </location>
</feature>
<evidence type="ECO:0000313" key="2">
    <source>
        <dbReference type="EMBL" id="CCI51828.1"/>
    </source>
</evidence>
<dbReference type="RefSeq" id="WP_048548144.1">
    <property type="nucleotide sequence ID" value="NZ_HF571038.1"/>
</dbReference>
<proteinExistence type="predicted"/>
<dbReference type="Proteomes" id="UP000035720">
    <property type="component" value="Unassembled WGS sequence"/>
</dbReference>
<reference evidence="2 3" key="1">
    <citation type="journal article" date="2013" name="ISME J.">
        <title>A metabolic model for members of the genus Tetrasphaera involved in enhanced biological phosphorus removal.</title>
        <authorList>
            <person name="Kristiansen R."/>
            <person name="Nguyen H.T.T."/>
            <person name="Saunders A.M."/>
            <person name="Nielsen J.L."/>
            <person name="Wimmer R."/>
            <person name="Le V.Q."/>
            <person name="McIlroy S.J."/>
            <person name="Petrovski S."/>
            <person name="Seviour R.J."/>
            <person name="Calteau A."/>
            <person name="Nielsen K.L."/>
            <person name="Nielsen P.H."/>
        </authorList>
    </citation>
    <scope>NUCLEOTIDE SEQUENCE [LARGE SCALE GENOMIC DNA]</scope>
    <source>
        <strain evidence="2 3">Ben 74</strain>
    </source>
</reference>
<protein>
    <submittedName>
        <fullName evidence="2">Uncharacterized protein</fullName>
    </submittedName>
</protein>
<feature type="compositionally biased region" description="Basic and acidic residues" evidence="1">
    <location>
        <begin position="79"/>
        <end position="99"/>
    </location>
</feature>